<organism evidence="7 8">
    <name type="scientific">Aestuariivirga litoralis</name>
    <dbReference type="NCBI Taxonomy" id="2650924"/>
    <lineage>
        <taxon>Bacteria</taxon>
        <taxon>Pseudomonadati</taxon>
        <taxon>Pseudomonadota</taxon>
        <taxon>Alphaproteobacteria</taxon>
        <taxon>Hyphomicrobiales</taxon>
        <taxon>Aestuariivirgaceae</taxon>
        <taxon>Aestuariivirga</taxon>
    </lineage>
</organism>
<feature type="transmembrane region" description="Helical" evidence="6">
    <location>
        <begin position="6"/>
        <end position="29"/>
    </location>
</feature>
<sequence>MTLESYLAFTAAAAALAFVPGPTVTVIIANSLRYGHRAGLMNVAGTQAGFVIWLAIAALGLGAAIKVMGVWFDVLRWAGALYLMWLAIKLFRSNGDLAVAVDRARPNGSFFLQGFVVIMSNPKMLVLFGALIPPFISPEANAMQQILLLGATFMVIAGFGDVMYALMAGKAGSFLSRSRIRALEIVSGCFLMGGGIWMALRGR</sequence>
<feature type="transmembrane region" description="Helical" evidence="6">
    <location>
        <begin position="111"/>
        <end position="136"/>
    </location>
</feature>
<evidence type="ECO:0000313" key="8">
    <source>
        <dbReference type="Proteomes" id="UP000248795"/>
    </source>
</evidence>
<accession>A0A2W2BU80</accession>
<proteinExistence type="predicted"/>
<keyword evidence="3 6" id="KW-0812">Transmembrane</keyword>
<feature type="transmembrane region" description="Helical" evidence="6">
    <location>
        <begin position="142"/>
        <end position="168"/>
    </location>
</feature>
<keyword evidence="2" id="KW-1003">Cell membrane</keyword>
<evidence type="ECO:0000313" key="7">
    <source>
        <dbReference type="EMBL" id="PZF77036.1"/>
    </source>
</evidence>
<evidence type="ECO:0000256" key="5">
    <source>
        <dbReference type="ARBA" id="ARBA00023136"/>
    </source>
</evidence>
<name>A0A2W2BU80_9HYPH</name>
<dbReference type="PANTHER" id="PTHR30086:SF20">
    <property type="entry name" value="ARGININE EXPORTER PROTEIN ARGO-RELATED"/>
    <property type="match status" value="1"/>
</dbReference>
<keyword evidence="4 6" id="KW-1133">Transmembrane helix</keyword>
<feature type="transmembrane region" description="Helical" evidence="6">
    <location>
        <begin position="180"/>
        <end position="200"/>
    </location>
</feature>
<evidence type="ECO:0000256" key="2">
    <source>
        <dbReference type="ARBA" id="ARBA00022475"/>
    </source>
</evidence>
<dbReference type="RefSeq" id="WP_111198614.1">
    <property type="nucleotide sequence ID" value="NZ_QKVK01000004.1"/>
</dbReference>
<dbReference type="PIRSF" id="PIRSF006324">
    <property type="entry name" value="LeuE"/>
    <property type="match status" value="1"/>
</dbReference>
<gene>
    <name evidence="7" type="ORF">DK847_11370</name>
</gene>
<dbReference type="PANTHER" id="PTHR30086">
    <property type="entry name" value="ARGININE EXPORTER PROTEIN ARGO"/>
    <property type="match status" value="1"/>
</dbReference>
<keyword evidence="5 6" id="KW-0472">Membrane</keyword>
<dbReference type="Proteomes" id="UP000248795">
    <property type="component" value="Unassembled WGS sequence"/>
</dbReference>
<evidence type="ECO:0000256" key="3">
    <source>
        <dbReference type="ARBA" id="ARBA00022692"/>
    </source>
</evidence>
<evidence type="ECO:0000256" key="4">
    <source>
        <dbReference type="ARBA" id="ARBA00022989"/>
    </source>
</evidence>
<feature type="transmembrane region" description="Helical" evidence="6">
    <location>
        <begin position="74"/>
        <end position="91"/>
    </location>
</feature>
<dbReference type="Pfam" id="PF01810">
    <property type="entry name" value="LysE"/>
    <property type="match status" value="1"/>
</dbReference>
<keyword evidence="8" id="KW-1185">Reference proteome</keyword>
<reference evidence="8" key="1">
    <citation type="submission" date="2018-06" db="EMBL/GenBank/DDBJ databases">
        <title>Aestuariibacter litoralis strain KCTC 52945T.</title>
        <authorList>
            <person name="Li X."/>
            <person name="Salam N."/>
            <person name="Li J.-L."/>
            <person name="Chen Y.-M."/>
            <person name="Yang Z.-W."/>
            <person name="Zhang L.-Y."/>
            <person name="Han M.-X."/>
            <person name="Xiao M."/>
            <person name="Li W.-J."/>
        </authorList>
    </citation>
    <scope>NUCLEOTIDE SEQUENCE [LARGE SCALE GENOMIC DNA]</scope>
    <source>
        <strain evidence="8">KCTC 52945</strain>
    </source>
</reference>
<dbReference type="GO" id="GO:0015171">
    <property type="term" value="F:amino acid transmembrane transporter activity"/>
    <property type="evidence" value="ECO:0007669"/>
    <property type="project" value="TreeGrafter"/>
</dbReference>
<comment type="subcellular location">
    <subcellularLocation>
        <location evidence="1">Cell membrane</location>
        <topology evidence="1">Multi-pass membrane protein</topology>
    </subcellularLocation>
</comment>
<dbReference type="EMBL" id="QKVK01000004">
    <property type="protein sequence ID" value="PZF77036.1"/>
    <property type="molecule type" value="Genomic_DNA"/>
</dbReference>
<dbReference type="InterPro" id="IPR001123">
    <property type="entry name" value="LeuE-type"/>
</dbReference>
<evidence type="ECO:0000256" key="6">
    <source>
        <dbReference type="SAM" id="Phobius"/>
    </source>
</evidence>
<dbReference type="AlphaFoldDB" id="A0A2W2BU80"/>
<feature type="transmembrane region" description="Helical" evidence="6">
    <location>
        <begin position="50"/>
        <end position="68"/>
    </location>
</feature>
<dbReference type="GO" id="GO:0005886">
    <property type="term" value="C:plasma membrane"/>
    <property type="evidence" value="ECO:0007669"/>
    <property type="project" value="UniProtKB-SubCell"/>
</dbReference>
<comment type="caution">
    <text evidence="7">The sequence shown here is derived from an EMBL/GenBank/DDBJ whole genome shotgun (WGS) entry which is preliminary data.</text>
</comment>
<protein>
    <submittedName>
        <fullName evidence="7">LysE family translocator</fullName>
    </submittedName>
</protein>
<evidence type="ECO:0000256" key="1">
    <source>
        <dbReference type="ARBA" id="ARBA00004651"/>
    </source>
</evidence>